<keyword evidence="3" id="KW-1185">Reference proteome</keyword>
<gene>
    <name evidence="2" type="ORF">JD844_013820</name>
</gene>
<sequence length="86" mass="9628">MSQAEEKKHKEQQVIVFHAGYFQKADLIVQGTAEAEKSPSETKWITLDRDRVSTLVGDETGAWTIQTSSSHSNDTLHEASVRLDQV</sequence>
<organism evidence="2 3">
    <name type="scientific">Phrynosoma platyrhinos</name>
    <name type="common">Desert horned lizard</name>
    <dbReference type="NCBI Taxonomy" id="52577"/>
    <lineage>
        <taxon>Eukaryota</taxon>
        <taxon>Metazoa</taxon>
        <taxon>Chordata</taxon>
        <taxon>Craniata</taxon>
        <taxon>Vertebrata</taxon>
        <taxon>Euteleostomi</taxon>
        <taxon>Lepidosauria</taxon>
        <taxon>Squamata</taxon>
        <taxon>Bifurcata</taxon>
        <taxon>Unidentata</taxon>
        <taxon>Episquamata</taxon>
        <taxon>Toxicofera</taxon>
        <taxon>Iguania</taxon>
        <taxon>Phrynosomatidae</taxon>
        <taxon>Phrynosomatinae</taxon>
        <taxon>Phrynosoma</taxon>
    </lineage>
</organism>
<comment type="caution">
    <text evidence="2">The sequence shown here is derived from an EMBL/GenBank/DDBJ whole genome shotgun (WGS) entry which is preliminary data.</text>
</comment>
<dbReference type="Proteomes" id="UP000826234">
    <property type="component" value="Unassembled WGS sequence"/>
</dbReference>
<evidence type="ECO:0000256" key="1">
    <source>
        <dbReference type="SAM" id="MobiDB-lite"/>
    </source>
</evidence>
<evidence type="ECO:0008006" key="4">
    <source>
        <dbReference type="Google" id="ProtNLM"/>
    </source>
</evidence>
<protein>
    <recommendedName>
        <fullName evidence="4">MHC class I antigen</fullName>
    </recommendedName>
</protein>
<feature type="region of interest" description="Disordered" evidence="1">
    <location>
        <begin position="66"/>
        <end position="86"/>
    </location>
</feature>
<proteinExistence type="predicted"/>
<evidence type="ECO:0000313" key="3">
    <source>
        <dbReference type="Proteomes" id="UP000826234"/>
    </source>
</evidence>
<reference evidence="2 3" key="1">
    <citation type="journal article" date="2022" name="Gigascience">
        <title>A chromosome-level genome assembly and annotation of the desert horned lizard, Phrynosoma platyrhinos, provides insight into chromosomal rearrangements among reptiles.</title>
        <authorList>
            <person name="Koochekian N."/>
            <person name="Ascanio A."/>
            <person name="Farleigh K."/>
            <person name="Card D.C."/>
            <person name="Schield D.R."/>
            <person name="Castoe T.A."/>
            <person name="Jezkova T."/>
        </authorList>
    </citation>
    <scope>NUCLEOTIDE SEQUENCE [LARGE SCALE GENOMIC DNA]</scope>
    <source>
        <strain evidence="2">NK-2021</strain>
    </source>
</reference>
<feature type="compositionally biased region" description="Basic and acidic residues" evidence="1">
    <location>
        <begin position="74"/>
        <end position="86"/>
    </location>
</feature>
<dbReference type="EMBL" id="JAIPUX010000439">
    <property type="protein sequence ID" value="KAH0630602.1"/>
    <property type="molecule type" value="Genomic_DNA"/>
</dbReference>
<accession>A0ABQ7TMB8</accession>
<evidence type="ECO:0000313" key="2">
    <source>
        <dbReference type="EMBL" id="KAH0630602.1"/>
    </source>
</evidence>
<name>A0ABQ7TMB8_PHRPL</name>